<dbReference type="Proteomes" id="UP001157911">
    <property type="component" value="Unassembled WGS sequence"/>
</dbReference>
<evidence type="ECO:0000256" key="6">
    <source>
        <dbReference type="ARBA" id="ARBA00018569"/>
    </source>
</evidence>
<feature type="domain" description="NAD-dependent epimerase/dehydratase" evidence="11">
    <location>
        <begin position="3"/>
        <end position="251"/>
    </location>
</feature>
<keyword evidence="7 10" id="KW-0520">NAD</keyword>
<name>A0ABY1NNJ0_9BACT</name>
<evidence type="ECO:0000256" key="2">
    <source>
        <dbReference type="ARBA" id="ARBA00001911"/>
    </source>
</evidence>
<evidence type="ECO:0000256" key="8">
    <source>
        <dbReference type="ARBA" id="ARBA00023235"/>
    </source>
</evidence>
<dbReference type="EMBL" id="FXUB01000003">
    <property type="protein sequence ID" value="SMP13871.1"/>
    <property type="molecule type" value="Genomic_DNA"/>
</dbReference>
<organism evidence="12 13">
    <name type="scientific">Desulfurobacterium pacificum</name>
    <dbReference type="NCBI Taxonomy" id="240166"/>
    <lineage>
        <taxon>Bacteria</taxon>
        <taxon>Pseudomonadati</taxon>
        <taxon>Aquificota</taxon>
        <taxon>Aquificia</taxon>
        <taxon>Desulfurobacteriales</taxon>
        <taxon>Desulfurobacteriaceae</taxon>
        <taxon>Desulfurobacterium</taxon>
    </lineage>
</organism>
<evidence type="ECO:0000256" key="1">
    <source>
        <dbReference type="ARBA" id="ARBA00000083"/>
    </source>
</evidence>
<comment type="subunit">
    <text evidence="10">Homodimer.</text>
</comment>
<evidence type="ECO:0000259" key="11">
    <source>
        <dbReference type="Pfam" id="PF01370"/>
    </source>
</evidence>
<evidence type="ECO:0000256" key="7">
    <source>
        <dbReference type="ARBA" id="ARBA00023027"/>
    </source>
</evidence>
<comment type="cofactor">
    <cofactor evidence="2 10">
        <name>NAD(+)</name>
        <dbReference type="ChEBI" id="CHEBI:57540"/>
    </cofactor>
</comment>
<dbReference type="EC" id="5.1.3.2" evidence="5 10"/>
<dbReference type="NCBIfam" id="TIGR01179">
    <property type="entry name" value="galE"/>
    <property type="match status" value="1"/>
</dbReference>
<evidence type="ECO:0000313" key="13">
    <source>
        <dbReference type="Proteomes" id="UP001157911"/>
    </source>
</evidence>
<evidence type="ECO:0000256" key="5">
    <source>
        <dbReference type="ARBA" id="ARBA00013189"/>
    </source>
</evidence>
<keyword evidence="8 10" id="KW-0413">Isomerase</keyword>
<accession>A0ABY1NNJ0</accession>
<dbReference type="InterPro" id="IPR036291">
    <property type="entry name" value="NAD(P)-bd_dom_sf"/>
</dbReference>
<dbReference type="Gene3D" id="3.40.50.720">
    <property type="entry name" value="NAD(P)-binding Rossmann-like Domain"/>
    <property type="match status" value="1"/>
</dbReference>
<keyword evidence="9 10" id="KW-0119">Carbohydrate metabolism</keyword>
<keyword evidence="13" id="KW-1185">Reference proteome</keyword>
<dbReference type="PANTHER" id="PTHR43725">
    <property type="entry name" value="UDP-GLUCOSE 4-EPIMERASE"/>
    <property type="match status" value="1"/>
</dbReference>
<dbReference type="InterPro" id="IPR001509">
    <property type="entry name" value="Epimerase_deHydtase"/>
</dbReference>
<comment type="pathway">
    <text evidence="3 10">Carbohydrate metabolism; galactose metabolism.</text>
</comment>
<evidence type="ECO:0000313" key="12">
    <source>
        <dbReference type="EMBL" id="SMP13871.1"/>
    </source>
</evidence>
<protein>
    <recommendedName>
        <fullName evidence="6 10">UDP-glucose 4-epimerase</fullName>
        <ecNumber evidence="5 10">5.1.3.2</ecNumber>
    </recommendedName>
</protein>
<comment type="catalytic activity">
    <reaction evidence="1 10">
        <text>UDP-alpha-D-glucose = UDP-alpha-D-galactose</text>
        <dbReference type="Rhea" id="RHEA:22168"/>
        <dbReference type="ChEBI" id="CHEBI:58885"/>
        <dbReference type="ChEBI" id="CHEBI:66914"/>
        <dbReference type="EC" id="5.1.3.2"/>
    </reaction>
</comment>
<dbReference type="RefSeq" id="WP_283400645.1">
    <property type="nucleotide sequence ID" value="NZ_FXUB01000003.1"/>
</dbReference>
<dbReference type="Gene3D" id="3.90.25.10">
    <property type="entry name" value="UDP-galactose 4-epimerase, domain 1"/>
    <property type="match status" value="1"/>
</dbReference>
<reference evidence="12 13" key="1">
    <citation type="submission" date="2017-05" db="EMBL/GenBank/DDBJ databases">
        <authorList>
            <person name="Varghese N."/>
            <person name="Submissions S."/>
        </authorList>
    </citation>
    <scope>NUCLEOTIDE SEQUENCE [LARGE SCALE GENOMIC DNA]</scope>
    <source>
        <strain evidence="12 13">DSM 15522</strain>
    </source>
</reference>
<sequence>MKVLITGGAGYIGSHVVKLLKEKNIEVLVVDNLSKGHKEAVLDTQLVVGDVGDTEFMKSVLNSFKPDAVMHFAAFIEVGESVKNPLKYYLNNTVSTLNLLKTMIETNVNRFIFSSTAAVYGIPENIPIKESEPINPINPYGSSKAVVERMLKEFSQAYGLKYVSLRYFNAAGADESGLIGESHNPETHLIPLILKTAKGERESIKIFGTDYPTPDGTCIRDYIHVTDLAEAHYLSLQYLMDGAESNVFNCGYGHGYSVKEVIDACKKVTGIDFKVEETERRPGDPPILVADAEKIKKTLNWKPKYDDLNYIVRTAWNWELNKRY</sequence>
<dbReference type="SUPFAM" id="SSF51735">
    <property type="entry name" value="NAD(P)-binding Rossmann-fold domains"/>
    <property type="match status" value="1"/>
</dbReference>
<dbReference type="PANTHER" id="PTHR43725:SF53">
    <property type="entry name" value="UDP-ARABINOSE 4-EPIMERASE 1"/>
    <property type="match status" value="1"/>
</dbReference>
<dbReference type="InterPro" id="IPR005886">
    <property type="entry name" value="UDP_G4E"/>
</dbReference>
<comment type="caution">
    <text evidence="12">The sequence shown here is derived from an EMBL/GenBank/DDBJ whole genome shotgun (WGS) entry which is preliminary data.</text>
</comment>
<evidence type="ECO:0000256" key="9">
    <source>
        <dbReference type="ARBA" id="ARBA00023277"/>
    </source>
</evidence>
<dbReference type="Pfam" id="PF01370">
    <property type="entry name" value="Epimerase"/>
    <property type="match status" value="1"/>
</dbReference>
<dbReference type="CDD" id="cd05247">
    <property type="entry name" value="UDP_G4E_1_SDR_e"/>
    <property type="match status" value="1"/>
</dbReference>
<gene>
    <name evidence="12" type="ORF">SAMN06265339_1186</name>
</gene>
<evidence type="ECO:0000256" key="3">
    <source>
        <dbReference type="ARBA" id="ARBA00004947"/>
    </source>
</evidence>
<evidence type="ECO:0000256" key="4">
    <source>
        <dbReference type="ARBA" id="ARBA00007637"/>
    </source>
</evidence>
<evidence type="ECO:0000256" key="10">
    <source>
        <dbReference type="RuleBase" id="RU366046"/>
    </source>
</evidence>
<comment type="similarity">
    <text evidence="4 10">Belongs to the NAD(P)-dependent epimerase/dehydratase family.</text>
</comment>
<proteinExistence type="inferred from homology"/>